<dbReference type="STRING" id="1123404.SAMN02745784_02886"/>
<evidence type="ECO:0000256" key="6">
    <source>
        <dbReference type="SAM" id="Phobius"/>
    </source>
</evidence>
<dbReference type="Proteomes" id="UP000184114">
    <property type="component" value="Unassembled WGS sequence"/>
</dbReference>
<dbReference type="Pfam" id="PF06081">
    <property type="entry name" value="ArAE_1"/>
    <property type="match status" value="1"/>
</dbReference>
<keyword evidence="2" id="KW-1003">Cell membrane</keyword>
<evidence type="ECO:0000313" key="7">
    <source>
        <dbReference type="EMBL" id="SHF12395.1"/>
    </source>
</evidence>
<dbReference type="InterPro" id="IPR010343">
    <property type="entry name" value="ArAE_1"/>
</dbReference>
<sequence length="164" mass="18308">MKEIMVKNHKKIKLPGMRVIKTVIAVYICFLINFIRKGLPFYSAIAAILCMQNDHVNGLKAGKSRIIGTLIGGVYGFLAILLIDFINIELFSYIHYLILSLFLIPIIYTNVFLKSNSSAYISCVVFFSITISHGSDIAPMYFALNRVIDTLIGIGVSIVINMII</sequence>
<keyword evidence="8" id="KW-1185">Reference proteome</keyword>
<name>A0A1M4Z358_9FIRM</name>
<feature type="transmembrane region" description="Helical" evidence="6">
    <location>
        <begin position="66"/>
        <end position="87"/>
    </location>
</feature>
<evidence type="ECO:0000256" key="5">
    <source>
        <dbReference type="ARBA" id="ARBA00023136"/>
    </source>
</evidence>
<evidence type="ECO:0000256" key="4">
    <source>
        <dbReference type="ARBA" id="ARBA00022989"/>
    </source>
</evidence>
<dbReference type="GO" id="GO:0005886">
    <property type="term" value="C:plasma membrane"/>
    <property type="evidence" value="ECO:0007669"/>
    <property type="project" value="UniProtKB-SubCell"/>
</dbReference>
<dbReference type="AlphaFoldDB" id="A0A1M4Z358"/>
<evidence type="ECO:0000256" key="1">
    <source>
        <dbReference type="ARBA" id="ARBA00004651"/>
    </source>
</evidence>
<keyword evidence="4 6" id="KW-1133">Transmembrane helix</keyword>
<feature type="transmembrane region" description="Helical" evidence="6">
    <location>
        <begin position="93"/>
        <end position="111"/>
    </location>
</feature>
<dbReference type="RefSeq" id="WP_084725485.1">
    <property type="nucleotide sequence ID" value="NZ_FQTY01000021.1"/>
</dbReference>
<protein>
    <submittedName>
        <fullName evidence="7">Fusaric acid resistance protein-like</fullName>
    </submittedName>
</protein>
<evidence type="ECO:0000313" key="8">
    <source>
        <dbReference type="Proteomes" id="UP000184114"/>
    </source>
</evidence>
<comment type="subcellular location">
    <subcellularLocation>
        <location evidence="1">Cell membrane</location>
        <topology evidence="1">Multi-pass membrane protein</topology>
    </subcellularLocation>
</comment>
<keyword evidence="5 6" id="KW-0472">Membrane</keyword>
<evidence type="ECO:0000256" key="3">
    <source>
        <dbReference type="ARBA" id="ARBA00022692"/>
    </source>
</evidence>
<gene>
    <name evidence="7" type="ORF">SAMN02745784_02886</name>
</gene>
<keyword evidence="3 6" id="KW-0812">Transmembrane</keyword>
<dbReference type="EMBL" id="FQTY01000021">
    <property type="protein sequence ID" value="SHF12395.1"/>
    <property type="molecule type" value="Genomic_DNA"/>
</dbReference>
<feature type="transmembrane region" description="Helical" evidence="6">
    <location>
        <begin position="141"/>
        <end position="163"/>
    </location>
</feature>
<evidence type="ECO:0000256" key="2">
    <source>
        <dbReference type="ARBA" id="ARBA00022475"/>
    </source>
</evidence>
<reference evidence="8" key="1">
    <citation type="submission" date="2016-11" db="EMBL/GenBank/DDBJ databases">
        <authorList>
            <person name="Varghese N."/>
            <person name="Submissions S."/>
        </authorList>
    </citation>
    <scope>NUCLEOTIDE SEQUENCE [LARGE SCALE GENOMIC DNA]</scope>
    <source>
        <strain evidence="8">DSM 18095</strain>
    </source>
</reference>
<organism evidence="7 8">
    <name type="scientific">Tissierella praeacuta DSM 18095</name>
    <dbReference type="NCBI Taxonomy" id="1123404"/>
    <lineage>
        <taxon>Bacteria</taxon>
        <taxon>Bacillati</taxon>
        <taxon>Bacillota</taxon>
        <taxon>Tissierellia</taxon>
        <taxon>Tissierellales</taxon>
        <taxon>Tissierellaceae</taxon>
        <taxon>Tissierella</taxon>
    </lineage>
</organism>
<accession>A0A1M4Z358</accession>
<dbReference type="GeneID" id="90994573"/>
<proteinExistence type="predicted"/>